<keyword evidence="6" id="KW-0325">Glycoprotein</keyword>
<proteinExistence type="predicted"/>
<dbReference type="SMART" id="SM00408">
    <property type="entry name" value="IGc2"/>
    <property type="match status" value="5"/>
</dbReference>
<dbReference type="GO" id="GO:0005886">
    <property type="term" value="C:plasma membrane"/>
    <property type="evidence" value="ECO:0007669"/>
    <property type="project" value="UniProtKB-SubCell"/>
</dbReference>
<dbReference type="GO" id="GO:0007411">
    <property type="term" value="P:axon guidance"/>
    <property type="evidence" value="ECO:0007669"/>
    <property type="project" value="TreeGrafter"/>
</dbReference>
<feature type="domain" description="Ig-like" evidence="11">
    <location>
        <begin position="223"/>
        <end position="322"/>
    </location>
</feature>
<reference evidence="12" key="3">
    <citation type="submission" date="2025-09" db="UniProtKB">
        <authorList>
            <consortium name="Ensembl"/>
        </authorList>
    </citation>
    <scope>IDENTIFICATION</scope>
</reference>
<feature type="domain" description="Ig-like" evidence="11">
    <location>
        <begin position="327"/>
        <end position="417"/>
    </location>
</feature>
<keyword evidence="13" id="KW-1185">Reference proteome</keyword>
<feature type="transmembrane region" description="Helical" evidence="9">
    <location>
        <begin position="934"/>
        <end position="955"/>
    </location>
</feature>
<reference evidence="13" key="1">
    <citation type="submission" date="2020-03" db="EMBL/GenBank/DDBJ databases">
        <title>Evolution of repeat sequences and sex chromosomes of tilapia species revealed by chromosome-level genomes.</title>
        <authorList>
            <person name="Xu L."/>
            <person name="Tao W."/>
            <person name="Wang D."/>
            <person name="Zhou Q."/>
        </authorList>
    </citation>
    <scope>NUCLEOTIDE SEQUENCE [LARGE SCALE GENOMIC DNA]</scope>
    <source>
        <strain evidence="13">Israel</strain>
    </source>
</reference>
<feature type="region of interest" description="Disordered" evidence="8">
    <location>
        <begin position="1100"/>
        <end position="1144"/>
    </location>
</feature>
<dbReference type="GO" id="GO:0007156">
    <property type="term" value="P:homophilic cell adhesion via plasma membrane adhesion molecules"/>
    <property type="evidence" value="ECO:0007669"/>
    <property type="project" value="TreeGrafter"/>
</dbReference>
<evidence type="ECO:0000256" key="3">
    <source>
        <dbReference type="ARBA" id="ARBA00022737"/>
    </source>
</evidence>
<dbReference type="SMART" id="SM00406">
    <property type="entry name" value="IGv"/>
    <property type="match status" value="2"/>
</dbReference>
<keyword evidence="9" id="KW-0812">Transmembrane</keyword>
<feature type="domain" description="Ig-like" evidence="11">
    <location>
        <begin position="418"/>
        <end position="506"/>
    </location>
</feature>
<organism evidence="12 13">
    <name type="scientific">Oreochromis aureus</name>
    <name type="common">Israeli tilapia</name>
    <name type="synonym">Chromis aureus</name>
    <dbReference type="NCBI Taxonomy" id="47969"/>
    <lineage>
        <taxon>Eukaryota</taxon>
        <taxon>Metazoa</taxon>
        <taxon>Chordata</taxon>
        <taxon>Craniata</taxon>
        <taxon>Vertebrata</taxon>
        <taxon>Euteleostomi</taxon>
        <taxon>Actinopterygii</taxon>
        <taxon>Neopterygii</taxon>
        <taxon>Teleostei</taxon>
        <taxon>Neoteleostei</taxon>
        <taxon>Acanthomorphata</taxon>
        <taxon>Ovalentaria</taxon>
        <taxon>Cichlomorphae</taxon>
        <taxon>Cichliformes</taxon>
        <taxon>Cichlidae</taxon>
        <taxon>African cichlids</taxon>
        <taxon>Pseudocrenilabrinae</taxon>
        <taxon>Oreochromini</taxon>
        <taxon>Oreochromis</taxon>
    </lineage>
</organism>
<feature type="region of interest" description="Disordered" evidence="8">
    <location>
        <begin position="826"/>
        <end position="857"/>
    </location>
</feature>
<feature type="domain" description="Ig-like" evidence="11">
    <location>
        <begin position="11"/>
        <end position="131"/>
    </location>
</feature>
<evidence type="ECO:0000256" key="9">
    <source>
        <dbReference type="SAM" id="Phobius"/>
    </source>
</evidence>
<dbReference type="AlphaFoldDB" id="A0AAZ1XLY4"/>
<dbReference type="GO" id="GO:0098632">
    <property type="term" value="F:cell-cell adhesion mediator activity"/>
    <property type="evidence" value="ECO:0007669"/>
    <property type="project" value="TreeGrafter"/>
</dbReference>
<dbReference type="PANTHER" id="PTHR10075">
    <property type="entry name" value="BASIGIN RELATED"/>
    <property type="match status" value="1"/>
</dbReference>
<dbReference type="InterPro" id="IPR013098">
    <property type="entry name" value="Ig_I-set"/>
</dbReference>
<dbReference type="PANTHER" id="PTHR10075:SF103">
    <property type="entry name" value="ROUNDABOUT HOMOLOG 4"/>
    <property type="match status" value="1"/>
</dbReference>
<dbReference type="InterPro" id="IPR013783">
    <property type="entry name" value="Ig-like_fold"/>
</dbReference>
<gene>
    <name evidence="12" type="primary">LOC116325635</name>
</gene>
<evidence type="ECO:0000313" key="12">
    <source>
        <dbReference type="Ensembl" id="ENSOABP00000068608.1"/>
    </source>
</evidence>
<dbReference type="CDD" id="cd00096">
    <property type="entry name" value="Ig"/>
    <property type="match status" value="2"/>
</dbReference>
<comment type="subcellular location">
    <subcellularLocation>
        <location evidence="1">Cell membrane</location>
    </subcellularLocation>
</comment>
<keyword evidence="4 9" id="KW-0472">Membrane</keyword>
<feature type="signal peptide" evidence="10">
    <location>
        <begin position="1"/>
        <end position="28"/>
    </location>
</feature>
<evidence type="ECO:0000256" key="6">
    <source>
        <dbReference type="ARBA" id="ARBA00023180"/>
    </source>
</evidence>
<dbReference type="InterPro" id="IPR013106">
    <property type="entry name" value="Ig_V-set"/>
</dbReference>
<dbReference type="Ensembl" id="ENSOABT00000074597.1">
    <property type="protein sequence ID" value="ENSOABP00000068608.1"/>
    <property type="gene ID" value="ENSOABG00000026973.1"/>
</dbReference>
<evidence type="ECO:0000313" key="13">
    <source>
        <dbReference type="Proteomes" id="UP000472276"/>
    </source>
</evidence>
<dbReference type="GO" id="GO:0070593">
    <property type="term" value="P:dendrite self-avoidance"/>
    <property type="evidence" value="ECO:0007669"/>
    <property type="project" value="TreeGrafter"/>
</dbReference>
<evidence type="ECO:0000256" key="10">
    <source>
        <dbReference type="SAM" id="SignalP"/>
    </source>
</evidence>
<accession>A0AAZ1XLY4</accession>
<sequence length="1238" mass="136300">MQVCVSICLLPQMTSHLCLLILSGLAVSSQLGLEDVFFSPLDQTVREGEGVFLRCVSGESSPPASITWLKDGKVVTRGRQIQGEYGGGHQKKTSGTLHLFNITLEDEGVYICVTHNPSLNISKKSKQARLTVQGVPRRLQFIQGPDNITVAIGTEVSMHCSVLGFPVPMVHWFKDGCLLMNCSGSFSLQNNGQLLTFRNVSKEHEGSYHCEASNQKETIRSQPAFLLPAEMDWSFVQQPTNLTVKSGKNVTVTCRPPYSRPAAQVSWFKNNRLLAPADHVTVLPSGDLFIHSVQEHDSGSYFCRASNTHLQRFLTSRRATLTVLAPPSVKLWPQVLTVPLGAQVALECQVSGHPLPSISWMKRGHTRQTGGKIALGQRNATLYIQSVRSYDEGVYVCEASNTLGQSHGTALLRVAVSPVIVVFKDQVTYTIGTLVVLPCRAVGILPITYTWTRGRTEPQSPISTTEGRHIDENGSLHISSVQYSDAGEYYCTAENRAGRHQKRMILIITAENRPPDRGKQTRLVLSASTSDNEQHPASKWSDSIAEQRFKTTRYPHVQEKRNETTCTSPDSATTFPTFLRKAGAELNIPLRTLAHVSHHHLKQPTTNSTQLLLNQMEPPLHLNLQSEALHTQVPVTIKPHFISHSEPAATQSLAPEVTSGVLVETLQHPFSESRSHLRQMPSKFLHSASNKLFIVPSSQDHTLPQVNQIAETSITQQPSQLRATGPFGFLKSDPFMTSPTPNSVTHTKMRHTDSVTLTVAYKTSSFQPLQPSPTLSQTTQTDLQHSSTLSFLPKFHLELSTIQYNLPSTDLPSSLISKPPISKIHLSTTTPSASSKLFQTQPESSPTQNSQLPFSTIHPSDQALHPSLLDPEVVQQVNRSHWLNTTHASHPVQPELTDWLKRNTSQSPMTSNDPRVKQQSPSWLPVLEKHDIPIVVGVGVSLAFIFITVTFYSVVQKNEPAPTSRADEFLTLNTVWLPLISFFQAQRNLGVPIRHAERRAAGRTYENRAFEDDDCVAVIEQSPNTSETRARPPGPSLVTVQMEPTFDQLQEDTQRSLDNHSITVEMYPEPILDTKIDPSLEEEKGCSLSQPSIQVHCTEDWTSNRGDNQSPCQDTLPPPSPLISRSPSPSPPSRREEGVHSSLTLQSAEPCVAPIHHSLSISHGNPPLLLSHNVSVGLTTVAVDVHFYPAATAPMAVGTSTHINSVSNSSAVTAPLFSPTLANSQENDQSASRLHQCK</sequence>
<dbReference type="Pfam" id="PF13927">
    <property type="entry name" value="Ig_3"/>
    <property type="match status" value="3"/>
</dbReference>
<dbReference type="InterPro" id="IPR003599">
    <property type="entry name" value="Ig_sub"/>
</dbReference>
<evidence type="ECO:0000256" key="4">
    <source>
        <dbReference type="ARBA" id="ARBA00023136"/>
    </source>
</evidence>
<keyword evidence="3" id="KW-0677">Repeat</keyword>
<dbReference type="Gene3D" id="2.60.40.10">
    <property type="entry name" value="Immunoglobulins"/>
    <property type="match status" value="5"/>
</dbReference>
<feature type="chain" id="PRO_5044271044" description="Ig-like domain-containing protein" evidence="10">
    <location>
        <begin position="29"/>
        <end position="1238"/>
    </location>
</feature>
<dbReference type="FunFam" id="2.60.40.10:FF:000005">
    <property type="entry name" value="Neuronal cell adhesion molecule"/>
    <property type="match status" value="1"/>
</dbReference>
<keyword evidence="9" id="KW-1133">Transmembrane helix</keyword>
<evidence type="ECO:0000256" key="7">
    <source>
        <dbReference type="ARBA" id="ARBA00023319"/>
    </source>
</evidence>
<dbReference type="InterPro" id="IPR036179">
    <property type="entry name" value="Ig-like_dom_sf"/>
</dbReference>
<name>A0AAZ1XLY4_OREAU</name>
<dbReference type="GO" id="GO:0030424">
    <property type="term" value="C:axon"/>
    <property type="evidence" value="ECO:0007669"/>
    <property type="project" value="TreeGrafter"/>
</dbReference>
<protein>
    <recommendedName>
        <fullName evidence="11">Ig-like domain-containing protein</fullName>
    </recommendedName>
</protein>
<evidence type="ECO:0000256" key="2">
    <source>
        <dbReference type="ARBA" id="ARBA00022475"/>
    </source>
</evidence>
<evidence type="ECO:0000259" key="11">
    <source>
        <dbReference type="PROSITE" id="PS50835"/>
    </source>
</evidence>
<evidence type="ECO:0000256" key="8">
    <source>
        <dbReference type="SAM" id="MobiDB-lite"/>
    </source>
</evidence>
<evidence type="ECO:0000256" key="1">
    <source>
        <dbReference type="ARBA" id="ARBA00004236"/>
    </source>
</evidence>
<feature type="domain" description="Ig-like" evidence="11">
    <location>
        <begin position="136"/>
        <end position="220"/>
    </location>
</feature>
<keyword evidence="5" id="KW-1015">Disulfide bond</keyword>
<feature type="compositionally biased region" description="Polar residues" evidence="8">
    <location>
        <begin position="1100"/>
        <end position="1113"/>
    </location>
</feature>
<dbReference type="InterPro" id="IPR007110">
    <property type="entry name" value="Ig-like_dom"/>
</dbReference>
<dbReference type="SUPFAM" id="SSF48726">
    <property type="entry name" value="Immunoglobulin"/>
    <property type="match status" value="5"/>
</dbReference>
<dbReference type="Pfam" id="PF07679">
    <property type="entry name" value="I-set"/>
    <property type="match status" value="2"/>
</dbReference>
<evidence type="ECO:0000256" key="5">
    <source>
        <dbReference type="ARBA" id="ARBA00023157"/>
    </source>
</evidence>
<dbReference type="SMART" id="SM00409">
    <property type="entry name" value="IG"/>
    <property type="match status" value="5"/>
</dbReference>
<keyword evidence="2" id="KW-1003">Cell membrane</keyword>
<keyword evidence="10" id="KW-0732">Signal</keyword>
<dbReference type="Proteomes" id="UP000472276">
    <property type="component" value="Unassembled WGS sequence"/>
</dbReference>
<dbReference type="InterPro" id="IPR003598">
    <property type="entry name" value="Ig_sub2"/>
</dbReference>
<reference evidence="12" key="2">
    <citation type="submission" date="2025-08" db="UniProtKB">
        <authorList>
            <consortium name="Ensembl"/>
        </authorList>
    </citation>
    <scope>IDENTIFICATION</scope>
</reference>
<keyword evidence="7" id="KW-0393">Immunoglobulin domain</keyword>
<dbReference type="PROSITE" id="PS50835">
    <property type="entry name" value="IG_LIKE"/>
    <property type="match status" value="5"/>
</dbReference>